<accession>A0ABS9DGL9</accession>
<dbReference type="RefSeq" id="WP_235723122.1">
    <property type="nucleotide sequence ID" value="NZ_JAKGCU010000005.1"/>
</dbReference>
<evidence type="ECO:0000313" key="1">
    <source>
        <dbReference type="EMBL" id="MCF3938380.1"/>
    </source>
</evidence>
<gene>
    <name evidence="1" type="ORF">L1892_08310</name>
</gene>
<comment type="caution">
    <text evidence="1">The sequence shown here is derived from an EMBL/GenBank/DDBJ whole genome shotgun (WGS) entry which is preliminary data.</text>
</comment>
<dbReference type="Proteomes" id="UP001108089">
    <property type="component" value="Unassembled WGS sequence"/>
</dbReference>
<protein>
    <submittedName>
        <fullName evidence="1">Uncharacterized protein</fullName>
    </submittedName>
</protein>
<dbReference type="EMBL" id="JAKGCU010000005">
    <property type="protein sequence ID" value="MCF3938380.1"/>
    <property type="molecule type" value="Genomic_DNA"/>
</dbReference>
<name>A0ABS9DGL9_9ACTN</name>
<evidence type="ECO:0000313" key="2">
    <source>
        <dbReference type="Proteomes" id="UP001108089"/>
    </source>
</evidence>
<reference evidence="1" key="1">
    <citation type="submission" date="2022-01" db="EMBL/GenBank/DDBJ databases">
        <title>Gordonia xiamenensis sp. nov., isolated from surface seawater in Xiamen.</title>
        <authorList>
            <person name="He Y.F."/>
        </authorList>
    </citation>
    <scope>NUCLEOTIDE SEQUENCE</scope>
    <source>
        <strain evidence="1">GW1C4-4</strain>
    </source>
</reference>
<organism evidence="1 2">
    <name type="scientific">Gordonia tangerina</name>
    <dbReference type="NCBI Taxonomy" id="2911060"/>
    <lineage>
        <taxon>Bacteria</taxon>
        <taxon>Bacillati</taxon>
        <taxon>Actinomycetota</taxon>
        <taxon>Actinomycetes</taxon>
        <taxon>Mycobacteriales</taxon>
        <taxon>Gordoniaceae</taxon>
        <taxon>Gordonia</taxon>
    </lineage>
</organism>
<sequence>MTSVGERYREHVLARYPDADTDVLDEACRLLDEIDEAARRGAHELVIDGLMTRFNVCEFRLGMRVIH</sequence>
<proteinExistence type="predicted"/>
<keyword evidence="2" id="KW-1185">Reference proteome</keyword>